<dbReference type="InterPro" id="IPR025413">
    <property type="entry name" value="YpzG-like"/>
</dbReference>
<reference evidence="2 3" key="1">
    <citation type="submission" date="2016-10" db="EMBL/GenBank/DDBJ databases">
        <authorList>
            <person name="Varghese N."/>
            <person name="Submissions S."/>
        </authorList>
    </citation>
    <scope>NUCLEOTIDE SEQUENCE [LARGE SCALE GENOMIC DNA]</scope>
    <source>
        <strain evidence="2 3">DSM 13796</strain>
    </source>
</reference>
<dbReference type="RefSeq" id="WP_074842869.1">
    <property type="nucleotide sequence ID" value="NZ_FOXX01000011.1"/>
</dbReference>
<evidence type="ECO:0000256" key="1">
    <source>
        <dbReference type="SAM" id="MobiDB-lite"/>
    </source>
</evidence>
<name>A0A1I6BN91_9BACI</name>
<evidence type="ECO:0000313" key="2">
    <source>
        <dbReference type="EMBL" id="SFQ82400.1"/>
    </source>
</evidence>
<proteinExistence type="predicted"/>
<comment type="caution">
    <text evidence="2">The sequence shown here is derived from an EMBL/GenBank/DDBJ whole genome shotgun (WGS) entry which is preliminary data.</text>
</comment>
<feature type="compositionally biased region" description="Polar residues" evidence="1">
    <location>
        <begin position="7"/>
        <end position="41"/>
    </location>
</feature>
<organism evidence="2 3">
    <name type="scientific">Priestia endophytica DSM 13796</name>
    <dbReference type="NCBI Taxonomy" id="1121089"/>
    <lineage>
        <taxon>Bacteria</taxon>
        <taxon>Bacillati</taxon>
        <taxon>Bacillota</taxon>
        <taxon>Bacilli</taxon>
        <taxon>Bacillales</taxon>
        <taxon>Bacillaceae</taxon>
        <taxon>Priestia</taxon>
    </lineage>
</organism>
<accession>A0A1I6BN91</accession>
<evidence type="ECO:0000313" key="3">
    <source>
        <dbReference type="Proteomes" id="UP000182762"/>
    </source>
</evidence>
<dbReference type="Proteomes" id="UP000182762">
    <property type="component" value="Unassembled WGS sequence"/>
</dbReference>
<protein>
    <submittedName>
        <fullName evidence="2">YpzG-like protein</fullName>
    </submittedName>
</protein>
<gene>
    <name evidence="2" type="ORF">SAMN02745910_03901</name>
</gene>
<dbReference type="GeneID" id="93712475"/>
<keyword evidence="3" id="KW-1185">Reference proteome</keyword>
<sequence>MGKNRQNRFSNQGYQNPFQQAWSSPKHASSQVNGETQQTQGLIVLEKQMRKHHS</sequence>
<dbReference type="Pfam" id="PF14139">
    <property type="entry name" value="YpzG"/>
    <property type="match status" value="1"/>
</dbReference>
<feature type="region of interest" description="Disordered" evidence="1">
    <location>
        <begin position="1"/>
        <end position="54"/>
    </location>
</feature>
<dbReference type="EMBL" id="FOXX01000011">
    <property type="protein sequence ID" value="SFQ82400.1"/>
    <property type="molecule type" value="Genomic_DNA"/>
</dbReference>